<gene>
    <name evidence="2" type="ORF">BU24DRAFT_221918</name>
</gene>
<dbReference type="AlphaFoldDB" id="A0A6A5XPG2"/>
<keyword evidence="1" id="KW-0472">Membrane</keyword>
<keyword evidence="1" id="KW-0812">Transmembrane</keyword>
<reference evidence="2" key="1">
    <citation type="journal article" date="2020" name="Stud. Mycol.">
        <title>101 Dothideomycetes genomes: a test case for predicting lifestyles and emergence of pathogens.</title>
        <authorList>
            <person name="Haridas S."/>
            <person name="Albert R."/>
            <person name="Binder M."/>
            <person name="Bloem J."/>
            <person name="Labutti K."/>
            <person name="Salamov A."/>
            <person name="Andreopoulos B."/>
            <person name="Baker S."/>
            <person name="Barry K."/>
            <person name="Bills G."/>
            <person name="Bluhm B."/>
            <person name="Cannon C."/>
            <person name="Castanera R."/>
            <person name="Culley D."/>
            <person name="Daum C."/>
            <person name="Ezra D."/>
            <person name="Gonzalez J."/>
            <person name="Henrissat B."/>
            <person name="Kuo A."/>
            <person name="Liang C."/>
            <person name="Lipzen A."/>
            <person name="Lutzoni F."/>
            <person name="Magnuson J."/>
            <person name="Mondo S."/>
            <person name="Nolan M."/>
            <person name="Ohm R."/>
            <person name="Pangilinan J."/>
            <person name="Park H.-J."/>
            <person name="Ramirez L."/>
            <person name="Alfaro M."/>
            <person name="Sun H."/>
            <person name="Tritt A."/>
            <person name="Yoshinaga Y."/>
            <person name="Zwiers L.-H."/>
            <person name="Turgeon B."/>
            <person name="Goodwin S."/>
            <person name="Spatafora J."/>
            <person name="Crous P."/>
            <person name="Grigoriev I."/>
        </authorList>
    </citation>
    <scope>NUCLEOTIDE SEQUENCE</scope>
    <source>
        <strain evidence="2">CBS 175.79</strain>
    </source>
</reference>
<dbReference type="RefSeq" id="XP_033383135.1">
    <property type="nucleotide sequence ID" value="XM_033522065.1"/>
</dbReference>
<dbReference type="GeneID" id="54279462"/>
<name>A0A6A5XPG2_9PLEO</name>
<dbReference type="Proteomes" id="UP000799778">
    <property type="component" value="Unassembled WGS sequence"/>
</dbReference>
<organism evidence="2 3">
    <name type="scientific">Aaosphaeria arxii CBS 175.79</name>
    <dbReference type="NCBI Taxonomy" id="1450172"/>
    <lineage>
        <taxon>Eukaryota</taxon>
        <taxon>Fungi</taxon>
        <taxon>Dikarya</taxon>
        <taxon>Ascomycota</taxon>
        <taxon>Pezizomycotina</taxon>
        <taxon>Dothideomycetes</taxon>
        <taxon>Pleosporomycetidae</taxon>
        <taxon>Pleosporales</taxon>
        <taxon>Pleosporales incertae sedis</taxon>
        <taxon>Aaosphaeria</taxon>
    </lineage>
</organism>
<accession>A0A6A5XPG2</accession>
<evidence type="ECO:0000256" key="1">
    <source>
        <dbReference type="SAM" id="Phobius"/>
    </source>
</evidence>
<evidence type="ECO:0000313" key="3">
    <source>
        <dbReference type="Proteomes" id="UP000799778"/>
    </source>
</evidence>
<sequence>MSIIILISSTIIIIVVHNSPISTFRLRTAFLPPNHFAGQTAVSLAVPLGNLIRPFRFRPRSRHQS</sequence>
<keyword evidence="3" id="KW-1185">Reference proteome</keyword>
<evidence type="ECO:0000313" key="2">
    <source>
        <dbReference type="EMBL" id="KAF2014796.1"/>
    </source>
</evidence>
<dbReference type="EMBL" id="ML978070">
    <property type="protein sequence ID" value="KAF2014796.1"/>
    <property type="molecule type" value="Genomic_DNA"/>
</dbReference>
<feature type="transmembrane region" description="Helical" evidence="1">
    <location>
        <begin position="34"/>
        <end position="52"/>
    </location>
</feature>
<protein>
    <submittedName>
        <fullName evidence="2">Uncharacterized protein</fullName>
    </submittedName>
</protein>
<keyword evidence="1" id="KW-1133">Transmembrane helix</keyword>
<proteinExistence type="predicted"/>